<dbReference type="Proteomes" id="UP000266644">
    <property type="component" value="Unassembled WGS sequence"/>
</dbReference>
<dbReference type="InterPro" id="IPR007691">
    <property type="entry name" value="LpxD"/>
</dbReference>
<keyword evidence="1 7" id="KW-0444">Lipid biosynthesis</keyword>
<evidence type="ECO:0000313" key="14">
    <source>
        <dbReference type="EMBL" id="QCQ44902.1"/>
    </source>
</evidence>
<evidence type="ECO:0000313" key="17">
    <source>
        <dbReference type="EMBL" id="RGY70563.1"/>
    </source>
</evidence>
<comment type="subunit">
    <text evidence="7">Homotrimer.</text>
</comment>
<feature type="coiled-coil region" evidence="8">
    <location>
        <begin position="316"/>
        <end position="343"/>
    </location>
</feature>
<dbReference type="Proteomes" id="UP000501467">
    <property type="component" value="Chromosome"/>
</dbReference>
<dbReference type="NCBIfam" id="TIGR01853">
    <property type="entry name" value="lipid_A_lpxD"/>
    <property type="match status" value="1"/>
</dbReference>
<dbReference type="EMBL" id="JAPUAC010000008">
    <property type="protein sequence ID" value="MCZ2654893.1"/>
    <property type="molecule type" value="Genomic_DNA"/>
</dbReference>
<reference evidence="15 24" key="5">
    <citation type="submission" date="2020-05" db="EMBL/GenBank/DDBJ databases">
        <title>FDA dAtabase for Regulatory Grade micrObial Sequences (FDA-ARGOS): Supporting development and validation of Infectious Disease Dx tests.</title>
        <authorList>
            <person name="Bojja K."/>
            <person name="Kessler A."/>
            <person name="Tallon L."/>
            <person name="Sadzewicz L."/>
            <person name="Zhao X."/>
            <person name="Vavikolanu K."/>
            <person name="Mehta A."/>
            <person name="Aluvathingal J."/>
            <person name="Nadendla S."/>
            <person name="Myers T."/>
            <person name="Yan Y."/>
            <person name="Sichtig H."/>
        </authorList>
    </citation>
    <scope>NUCLEOTIDE SEQUENCE [LARGE SCALE GENOMIC DNA]</scope>
    <source>
        <strain evidence="15 24">FDAARGOS_763</strain>
    </source>
</reference>
<evidence type="ECO:0000259" key="9">
    <source>
        <dbReference type="Pfam" id="PF04613"/>
    </source>
</evidence>
<feature type="active site" description="Proton acceptor" evidence="7">
    <location>
        <position position="240"/>
    </location>
</feature>
<dbReference type="Proteomes" id="UP000284614">
    <property type="component" value="Unassembled WGS sequence"/>
</dbReference>
<dbReference type="Proteomes" id="UP000286270">
    <property type="component" value="Unassembled WGS sequence"/>
</dbReference>
<dbReference type="Gene3D" id="2.160.10.10">
    <property type="entry name" value="Hexapeptide repeat proteins"/>
    <property type="match status" value="1"/>
</dbReference>
<evidence type="ECO:0000256" key="4">
    <source>
        <dbReference type="ARBA" id="ARBA00022737"/>
    </source>
</evidence>
<dbReference type="NCBIfam" id="NF002060">
    <property type="entry name" value="PRK00892.1"/>
    <property type="match status" value="1"/>
</dbReference>
<dbReference type="Proteomes" id="UP001075704">
    <property type="component" value="Unassembled WGS sequence"/>
</dbReference>
<dbReference type="EMBL" id="JAPTZU010000012">
    <property type="protein sequence ID" value="MCZ2689270.1"/>
    <property type="molecule type" value="Genomic_DNA"/>
</dbReference>
<dbReference type="UniPathway" id="UPA00973"/>
<dbReference type="Proteomes" id="UP000036847">
    <property type="component" value="Chromosome"/>
</dbReference>
<dbReference type="GO" id="GO:0103118">
    <property type="term" value="F:UDP-3-O-[(3R)-3-hydroxyacyl]-glucosamine N-acyltransferase activity"/>
    <property type="evidence" value="ECO:0007669"/>
    <property type="project" value="UniProtKB-EC"/>
</dbReference>
<evidence type="ECO:0000313" key="19">
    <source>
        <dbReference type="Proteomes" id="UP000028294"/>
    </source>
</evidence>
<comment type="pathway">
    <text evidence="7">Bacterial outer membrane biogenesis; LPS lipid A biosynthesis.</text>
</comment>
<dbReference type="Gene3D" id="3.40.1390.10">
    <property type="entry name" value="MurE/MurF, N-terminal domain"/>
    <property type="match status" value="1"/>
</dbReference>
<keyword evidence="6 7" id="KW-0012">Acyltransferase</keyword>
<dbReference type="Proteomes" id="UP001079672">
    <property type="component" value="Unassembled WGS sequence"/>
</dbReference>
<evidence type="ECO:0000313" key="22">
    <source>
        <dbReference type="Proteomes" id="UP000284614"/>
    </source>
</evidence>
<evidence type="ECO:0000313" key="11">
    <source>
        <dbReference type="EMBL" id="MCZ2654893.1"/>
    </source>
</evidence>
<keyword evidence="5 7" id="KW-0443">Lipid metabolism</keyword>
<dbReference type="EMBL" id="QSDG01000003">
    <property type="protein sequence ID" value="RGY70563.1"/>
    <property type="molecule type" value="Genomic_DNA"/>
</dbReference>
<dbReference type="InterPro" id="IPR011004">
    <property type="entry name" value="Trimer_LpxA-like_sf"/>
</dbReference>
<evidence type="ECO:0000313" key="20">
    <source>
        <dbReference type="Proteomes" id="UP000036847"/>
    </source>
</evidence>
<comment type="catalytic activity">
    <reaction evidence="7">
        <text>a UDP-3-O-[(3R)-3-hydroxyacyl]-alpha-D-glucosamine + a (3R)-hydroxyacyl-[ACP] = a UDP-2-N,3-O-bis[(3R)-3-hydroxyacyl]-alpha-D-glucosamine + holo-[ACP] + H(+)</text>
        <dbReference type="Rhea" id="RHEA:53836"/>
        <dbReference type="Rhea" id="RHEA-COMP:9685"/>
        <dbReference type="Rhea" id="RHEA-COMP:9945"/>
        <dbReference type="ChEBI" id="CHEBI:15378"/>
        <dbReference type="ChEBI" id="CHEBI:64479"/>
        <dbReference type="ChEBI" id="CHEBI:78827"/>
        <dbReference type="ChEBI" id="CHEBI:137740"/>
        <dbReference type="ChEBI" id="CHEBI:137748"/>
        <dbReference type="EC" id="2.3.1.191"/>
    </reaction>
</comment>
<sequence length="346" mass="37063">MEFSAKQIAAFIQGEIIGDENATVHTFAKIEEGIPGAISFLSNPKYTPYIYETEASIVLVNKDFTPEQEVKATLIKVDNAYESLAKLLNLYEMSKPKRTGIDPRAYVAETAKIGKDVYIAPFACIGDHAEVGDNTVIHPHATVGGGAKIGSNCILYANATVYHDCRVGNNCILHAGCVIGADGFGFAPTPQGYEKIPQIGIVILEDNVEVGANTCIDRATMGATVIHSGVKLDNLIQIAHNDEIGSHTVMAAQVGIAGSTKVGEWCMFGGQVGIAGHLKIGNQVNLGAQSGVPGNIKSGSQLIGTPPMELKQYFKASIAQKSLPEMQIELRNLRKEIEELKQQLNK</sequence>
<dbReference type="GeneID" id="99670452"/>
<dbReference type="CDD" id="cd03352">
    <property type="entry name" value="LbH_LpxD"/>
    <property type="match status" value="1"/>
</dbReference>
<gene>
    <name evidence="7 16" type="primary">lpxD</name>
    <name evidence="18" type="ORF">DW228_00180</name>
    <name evidence="16" type="ORF">DWW08_02155</name>
    <name evidence="17" type="ORF">DXA27_04030</name>
    <name evidence="14" type="ORF">EC80_008595</name>
    <name evidence="10" type="ORF">EE52_0207160</name>
    <name evidence="15" type="ORF">FOC69_11460</name>
    <name evidence="13" type="ORF">IA74_007615</name>
    <name evidence="11" type="ORF">O1422_12050</name>
    <name evidence="12" type="ORF">O1433_17365</name>
</gene>
<accession>A0A081U2Y1</accession>
<name>A0A081U2Y1_BACFG</name>
<dbReference type="EMBL" id="CP036553">
    <property type="protein sequence ID" value="QCQ35981.1"/>
    <property type="molecule type" value="Genomic_DNA"/>
</dbReference>
<dbReference type="Pfam" id="PF04613">
    <property type="entry name" value="LpxD"/>
    <property type="match status" value="1"/>
</dbReference>
<reference evidence="21 22" key="3">
    <citation type="submission" date="2018-08" db="EMBL/GenBank/DDBJ databases">
        <title>A genome reference for cultivated species of the human gut microbiota.</title>
        <authorList>
            <person name="Zou Y."/>
            <person name="Xue W."/>
            <person name="Luo G."/>
        </authorList>
    </citation>
    <scope>NUCLEOTIDE SEQUENCE [LARGE SCALE GENOMIC DNA]</scope>
    <source>
        <strain evidence="16 23">AF14-26</strain>
        <strain evidence="18 21">AM18-6</strain>
        <strain evidence="17 22">OF01-1</strain>
    </source>
</reference>
<evidence type="ECO:0000313" key="23">
    <source>
        <dbReference type="Proteomes" id="UP000286270"/>
    </source>
</evidence>
<evidence type="ECO:0000256" key="6">
    <source>
        <dbReference type="ARBA" id="ARBA00023315"/>
    </source>
</evidence>
<dbReference type="InterPro" id="IPR020573">
    <property type="entry name" value="UDP_GlcNAc_AcTrfase_non-rep"/>
</dbReference>
<evidence type="ECO:0000256" key="7">
    <source>
        <dbReference type="HAMAP-Rule" id="MF_00523"/>
    </source>
</evidence>
<dbReference type="EMBL" id="JMZZ02000102">
    <property type="protein sequence ID" value="KFX75386.1"/>
    <property type="molecule type" value="Genomic_DNA"/>
</dbReference>
<dbReference type="GO" id="GO:0009245">
    <property type="term" value="P:lipid A biosynthetic process"/>
    <property type="evidence" value="ECO:0007669"/>
    <property type="project" value="UniProtKB-UniRule"/>
</dbReference>
<evidence type="ECO:0000313" key="21">
    <source>
        <dbReference type="Proteomes" id="UP000266644"/>
    </source>
</evidence>
<protein>
    <recommendedName>
        <fullName evidence="7">UDP-3-O-acylglucosamine N-acyltransferase</fullName>
        <ecNumber evidence="7">2.3.1.191</ecNumber>
    </recommendedName>
</protein>
<evidence type="ECO:0000313" key="13">
    <source>
        <dbReference type="EMBL" id="QCQ35981.1"/>
    </source>
</evidence>
<dbReference type="OrthoDB" id="9784739at2"/>
<organism evidence="16 23">
    <name type="scientific">Bacteroides fragilis</name>
    <dbReference type="NCBI Taxonomy" id="817"/>
    <lineage>
        <taxon>Bacteria</taxon>
        <taxon>Pseudomonadati</taxon>
        <taxon>Bacteroidota</taxon>
        <taxon>Bacteroidia</taxon>
        <taxon>Bacteroidales</taxon>
        <taxon>Bacteroidaceae</taxon>
        <taxon>Bacteroides</taxon>
    </lineage>
</organism>
<dbReference type="PANTHER" id="PTHR43378">
    <property type="entry name" value="UDP-3-O-ACYLGLUCOSAMINE N-ACYLTRANSFERASE"/>
    <property type="match status" value="1"/>
</dbReference>
<dbReference type="Proteomes" id="UP000028294">
    <property type="component" value="Chromosome"/>
</dbReference>
<dbReference type="HAMAP" id="MF_00523">
    <property type="entry name" value="LpxD"/>
    <property type="match status" value="1"/>
</dbReference>
<dbReference type="InterPro" id="IPR001451">
    <property type="entry name" value="Hexapep"/>
</dbReference>
<dbReference type="PANTHER" id="PTHR43378:SF2">
    <property type="entry name" value="UDP-3-O-ACYLGLUCOSAMINE N-ACYLTRANSFERASE 1, MITOCHONDRIAL-RELATED"/>
    <property type="match status" value="1"/>
</dbReference>
<reference evidence="10" key="1">
    <citation type="book" date="2014" name="THE 24TH EUROPEAN CONGRESS OF CLINICAL MICROBIOLOGY AND INFECTIOUS DISEASES" publisher="ECCMID 2014" city="Barcelona, Spain">
        <title>Identification of resistance genes in three multidrug-resistant Bacteroides fragilis isolates by whole genome sequencing.</title>
        <editorList>
            <person name="Unknown"/>
            <person name="A."/>
        </editorList>
        <authorList>
            <person name="Sydenham T.V."/>
            <person name="Hasman H."/>
            <person name="Wang M."/>
            <person name="Soki J."/>
            <person name="Nagy E."/>
            <person name="Justesen U.S."/>
        </authorList>
    </citation>
    <scope>NUCLEOTIDE SEQUENCE</scope>
    <source>
        <strain evidence="10">DCMOUH0018B</strain>
        <strain evidence="14">DCMSKEJBY0001B</strain>
    </source>
</reference>
<dbReference type="EMBL" id="QRZH01000001">
    <property type="protein sequence ID" value="RGV59925.1"/>
    <property type="molecule type" value="Genomic_DNA"/>
</dbReference>
<keyword evidence="3 7" id="KW-0808">Transferase</keyword>
<dbReference type="EC" id="2.3.1.191" evidence="7"/>
<reference evidence="10" key="2">
    <citation type="submission" date="2014-07" db="EMBL/GenBank/DDBJ databases">
        <title>Genetics and epidemiology of antimicrobial resistance in B. fragilis group.</title>
        <authorList>
            <person name="Sydenham T.V."/>
            <person name="Hasman H."/>
            <person name="Kemp M."/>
            <person name="Justesen U.S."/>
        </authorList>
    </citation>
    <scope>NUCLEOTIDE SEQUENCE [LARGE SCALE GENOMIC DNA]</scope>
    <source>
        <strain evidence="10">DCMOUH0018B</strain>
    </source>
</reference>
<dbReference type="GO" id="GO:0016020">
    <property type="term" value="C:membrane"/>
    <property type="evidence" value="ECO:0007669"/>
    <property type="project" value="GOC"/>
</dbReference>
<evidence type="ECO:0000313" key="10">
    <source>
        <dbReference type="EMBL" id="KFX75386.1"/>
    </source>
</evidence>
<evidence type="ECO:0000313" key="15">
    <source>
        <dbReference type="EMBL" id="QKH84950.1"/>
    </source>
</evidence>
<comment type="similarity">
    <text evidence="7">Belongs to the transferase hexapeptide repeat family. LpxD subfamily.</text>
</comment>
<evidence type="ECO:0000256" key="5">
    <source>
        <dbReference type="ARBA" id="ARBA00023098"/>
    </source>
</evidence>
<evidence type="ECO:0000313" key="12">
    <source>
        <dbReference type="EMBL" id="MCZ2689270.1"/>
    </source>
</evidence>
<keyword evidence="8" id="KW-0175">Coiled coil</keyword>
<evidence type="ECO:0000256" key="3">
    <source>
        <dbReference type="ARBA" id="ARBA00022679"/>
    </source>
</evidence>
<feature type="domain" description="UDP-3-O-[3-hydroxymyristoyl] glucosamine N-acyltransferase non-repeat region" evidence="9">
    <location>
        <begin position="22"/>
        <end position="90"/>
    </location>
</feature>
<evidence type="ECO:0000313" key="24">
    <source>
        <dbReference type="Proteomes" id="UP000501467"/>
    </source>
</evidence>
<dbReference type="RefSeq" id="WP_005775631.1">
    <property type="nucleotide sequence ID" value="NZ_CABJEQ010000018.1"/>
</dbReference>
<reference evidence="11" key="6">
    <citation type="submission" date="2022-12" db="EMBL/GenBank/DDBJ databases">
        <title>Development of a Multilocus Sequence Typing Scheme for Bacteroides fragilis Based on Whole Genome Sequencing Data and Clinical Application.</title>
        <authorList>
            <person name="Nielsen F.D."/>
            <person name="Justesen U.S."/>
        </authorList>
    </citation>
    <scope>NUCLEOTIDE SEQUENCE</scope>
    <source>
        <strain evidence="12">BF_AM_ODE_DK_2015_4</strain>
        <strain evidence="11">BF_BC_ODE_DK_2015_2</strain>
    </source>
</reference>
<evidence type="ECO:0000256" key="8">
    <source>
        <dbReference type="SAM" id="Coils"/>
    </source>
</evidence>
<proteinExistence type="inferred from homology"/>
<dbReference type="PATRIC" id="fig|817.51.peg.4806"/>
<evidence type="ECO:0000256" key="1">
    <source>
        <dbReference type="ARBA" id="ARBA00022516"/>
    </source>
</evidence>
<evidence type="ECO:0000313" key="16">
    <source>
        <dbReference type="EMBL" id="RGV59925.1"/>
    </source>
</evidence>
<keyword evidence="2 7" id="KW-0441">Lipid A biosynthesis</keyword>
<keyword evidence="4 7" id="KW-0677">Repeat</keyword>
<evidence type="ECO:0000313" key="18">
    <source>
        <dbReference type="EMBL" id="RHH16366.1"/>
    </source>
</evidence>
<dbReference type="EMBL" id="CP054003">
    <property type="protein sequence ID" value="QKH84950.1"/>
    <property type="molecule type" value="Genomic_DNA"/>
</dbReference>
<dbReference type="EMBL" id="CP036546">
    <property type="protein sequence ID" value="QCQ44902.1"/>
    <property type="molecule type" value="Genomic_DNA"/>
</dbReference>
<reference evidence="19 20" key="4">
    <citation type="submission" date="2019-03" db="EMBL/GenBank/DDBJ databases">
        <title>Complete genome assembly of MDR B. fragilis.</title>
        <authorList>
            <person name="Sydenham T.V."/>
            <person name="Hasman H."/>
            <person name="Justesen U.S."/>
        </authorList>
    </citation>
    <scope>NUCLEOTIDE SEQUENCE [LARGE SCALE GENOMIC DNA]</scope>
    <source>
        <strain evidence="13 19">DCMOUH0067B</strain>
        <strain evidence="14 20">DCMSKEJBY0001B</strain>
    </source>
</reference>
<dbReference type="SUPFAM" id="SSF51161">
    <property type="entry name" value="Trimeric LpxA-like enzymes"/>
    <property type="match status" value="1"/>
</dbReference>
<dbReference type="GO" id="GO:0016410">
    <property type="term" value="F:N-acyltransferase activity"/>
    <property type="evidence" value="ECO:0007669"/>
    <property type="project" value="InterPro"/>
</dbReference>
<evidence type="ECO:0000256" key="2">
    <source>
        <dbReference type="ARBA" id="ARBA00022556"/>
    </source>
</evidence>
<dbReference type="EMBL" id="QRJE01000001">
    <property type="protein sequence ID" value="RHH16366.1"/>
    <property type="molecule type" value="Genomic_DNA"/>
</dbReference>
<dbReference type="Pfam" id="PF00132">
    <property type="entry name" value="Hexapep"/>
    <property type="match status" value="2"/>
</dbReference>
<dbReference type="AlphaFoldDB" id="A0A081U2Y1"/>
<comment type="function">
    <text evidence="7">Catalyzes the N-acylation of UDP-3-O-acylglucosamine using 3-hydroxyacyl-ACP as the acyl donor. Is involved in the biosynthesis of lipid A, a phosphorylated glycolipid that anchors the lipopolysaccharide to the outer membrane of the cell.</text>
</comment>